<protein>
    <submittedName>
        <fullName evidence="2">Uncharacterized protein</fullName>
    </submittedName>
</protein>
<feature type="compositionally biased region" description="Polar residues" evidence="1">
    <location>
        <begin position="76"/>
        <end position="87"/>
    </location>
</feature>
<reference evidence="2" key="1">
    <citation type="submission" date="2021-01" db="EMBL/GenBank/DDBJ databases">
        <authorList>
            <person name="Corre E."/>
            <person name="Pelletier E."/>
            <person name="Niang G."/>
            <person name="Scheremetjew M."/>
            <person name="Finn R."/>
            <person name="Kale V."/>
            <person name="Holt S."/>
            <person name="Cochrane G."/>
            <person name="Meng A."/>
            <person name="Brown T."/>
            <person name="Cohen L."/>
        </authorList>
    </citation>
    <scope>NUCLEOTIDE SEQUENCE</scope>
    <source>
        <strain evidence="2">CCMP2078</strain>
    </source>
</reference>
<evidence type="ECO:0000256" key="1">
    <source>
        <dbReference type="SAM" id="MobiDB-lite"/>
    </source>
</evidence>
<feature type="compositionally biased region" description="Basic residues" evidence="1">
    <location>
        <begin position="149"/>
        <end position="160"/>
    </location>
</feature>
<dbReference type="EMBL" id="HBEA01018684">
    <property type="protein sequence ID" value="CAD8264701.1"/>
    <property type="molecule type" value="Transcribed_RNA"/>
</dbReference>
<proteinExistence type="predicted"/>
<organism evidence="2">
    <name type="scientific">Pinguiococcus pyrenoidosus</name>
    <dbReference type="NCBI Taxonomy" id="172671"/>
    <lineage>
        <taxon>Eukaryota</taxon>
        <taxon>Sar</taxon>
        <taxon>Stramenopiles</taxon>
        <taxon>Ochrophyta</taxon>
        <taxon>Pinguiophyceae</taxon>
        <taxon>Pinguiochrysidales</taxon>
        <taxon>Pinguiochrysidaceae</taxon>
        <taxon>Pinguiococcus</taxon>
    </lineage>
</organism>
<feature type="region of interest" description="Disordered" evidence="1">
    <location>
        <begin position="70"/>
        <end position="99"/>
    </location>
</feature>
<evidence type="ECO:0000313" key="2">
    <source>
        <dbReference type="EMBL" id="CAD8264701.1"/>
    </source>
</evidence>
<gene>
    <name evidence="2" type="ORF">PPYR1160_LOCUS14204</name>
</gene>
<sequence>MMTEHWQSTVIMADGLPTAVLLEPPTPLFHPEDILDPDIFPMSDEDQEEMEAMDAWLELLATIDELEEGEAEWRNRTSTALRSMTSRRATKRAQNKSQEIERAKVFHALTKMDKLAKADQRTMLKDGKRVAASKTRKPAFNSRATLGREHKRRQIPRKFN</sequence>
<dbReference type="AlphaFoldDB" id="A0A7R9UHN4"/>
<feature type="region of interest" description="Disordered" evidence="1">
    <location>
        <begin position="124"/>
        <end position="160"/>
    </location>
</feature>
<accession>A0A7R9UHN4</accession>
<name>A0A7R9UHN4_9STRA</name>